<protein>
    <recommendedName>
        <fullName evidence="9">Cytochrome P450</fullName>
    </recommendedName>
</protein>
<comment type="similarity">
    <text evidence="2">Belongs to the cytochrome P450 family.</text>
</comment>
<evidence type="ECO:0000256" key="3">
    <source>
        <dbReference type="ARBA" id="ARBA00022723"/>
    </source>
</evidence>
<organism evidence="7 8">
    <name type="scientific">Mycena albidolilacea</name>
    <dbReference type="NCBI Taxonomy" id="1033008"/>
    <lineage>
        <taxon>Eukaryota</taxon>
        <taxon>Fungi</taxon>
        <taxon>Dikarya</taxon>
        <taxon>Basidiomycota</taxon>
        <taxon>Agaricomycotina</taxon>
        <taxon>Agaricomycetes</taxon>
        <taxon>Agaricomycetidae</taxon>
        <taxon>Agaricales</taxon>
        <taxon>Marasmiineae</taxon>
        <taxon>Mycenaceae</taxon>
        <taxon>Mycena</taxon>
    </lineage>
</organism>
<name>A0AAD7A8M1_9AGAR</name>
<dbReference type="Gene3D" id="1.10.630.10">
    <property type="entry name" value="Cytochrome P450"/>
    <property type="match status" value="1"/>
</dbReference>
<dbReference type="InterPro" id="IPR036396">
    <property type="entry name" value="Cyt_P450_sf"/>
</dbReference>
<comment type="cofactor">
    <cofactor evidence="1">
        <name>heme</name>
        <dbReference type="ChEBI" id="CHEBI:30413"/>
    </cofactor>
</comment>
<keyword evidence="8" id="KW-1185">Reference proteome</keyword>
<keyword evidence="5" id="KW-0408">Iron</keyword>
<evidence type="ECO:0000256" key="4">
    <source>
        <dbReference type="ARBA" id="ARBA00023002"/>
    </source>
</evidence>
<evidence type="ECO:0000256" key="6">
    <source>
        <dbReference type="ARBA" id="ARBA00023033"/>
    </source>
</evidence>
<proteinExistence type="inferred from homology"/>
<evidence type="ECO:0000256" key="1">
    <source>
        <dbReference type="ARBA" id="ARBA00001971"/>
    </source>
</evidence>
<dbReference type="PANTHER" id="PTHR46206:SF1">
    <property type="entry name" value="P450, PUTATIVE (EUROFUNG)-RELATED"/>
    <property type="match status" value="1"/>
</dbReference>
<comment type="caution">
    <text evidence="7">The sequence shown here is derived from an EMBL/GenBank/DDBJ whole genome shotgun (WGS) entry which is preliminary data.</text>
</comment>
<dbReference type="GO" id="GO:0004497">
    <property type="term" value="F:monooxygenase activity"/>
    <property type="evidence" value="ECO:0007669"/>
    <property type="project" value="UniProtKB-KW"/>
</dbReference>
<keyword evidence="4" id="KW-0560">Oxidoreductase</keyword>
<accession>A0AAD7A8M1</accession>
<keyword evidence="6" id="KW-0503">Monooxygenase</keyword>
<keyword evidence="3" id="KW-0479">Metal-binding</keyword>
<reference evidence="7" key="1">
    <citation type="submission" date="2023-03" db="EMBL/GenBank/DDBJ databases">
        <title>Massive genome expansion in bonnet fungi (Mycena s.s.) driven by repeated elements and novel gene families across ecological guilds.</title>
        <authorList>
            <consortium name="Lawrence Berkeley National Laboratory"/>
            <person name="Harder C.B."/>
            <person name="Miyauchi S."/>
            <person name="Viragh M."/>
            <person name="Kuo A."/>
            <person name="Thoen E."/>
            <person name="Andreopoulos B."/>
            <person name="Lu D."/>
            <person name="Skrede I."/>
            <person name="Drula E."/>
            <person name="Henrissat B."/>
            <person name="Morin E."/>
            <person name="Kohler A."/>
            <person name="Barry K."/>
            <person name="LaButti K."/>
            <person name="Morin E."/>
            <person name="Salamov A."/>
            <person name="Lipzen A."/>
            <person name="Mereny Z."/>
            <person name="Hegedus B."/>
            <person name="Baldrian P."/>
            <person name="Stursova M."/>
            <person name="Weitz H."/>
            <person name="Taylor A."/>
            <person name="Grigoriev I.V."/>
            <person name="Nagy L.G."/>
            <person name="Martin F."/>
            <person name="Kauserud H."/>
        </authorList>
    </citation>
    <scope>NUCLEOTIDE SEQUENCE</scope>
    <source>
        <strain evidence="7">CBHHK002</strain>
    </source>
</reference>
<dbReference type="GO" id="GO:0005506">
    <property type="term" value="F:iron ion binding"/>
    <property type="evidence" value="ECO:0007669"/>
    <property type="project" value="InterPro"/>
</dbReference>
<gene>
    <name evidence="7" type="ORF">DFH08DRAFT_860414</name>
</gene>
<sequence>MVTTSPNHVVYGHGRHACPGRFFAATQLKTALAHVLMNYDIKAETDGVRPPDHEFGLFRVPNTLGKIYIRKRV</sequence>
<dbReference type="EMBL" id="JARIHO010000013">
    <property type="protein sequence ID" value="KAJ7351401.1"/>
    <property type="molecule type" value="Genomic_DNA"/>
</dbReference>
<dbReference type="Proteomes" id="UP001218218">
    <property type="component" value="Unassembled WGS sequence"/>
</dbReference>
<evidence type="ECO:0000313" key="7">
    <source>
        <dbReference type="EMBL" id="KAJ7351401.1"/>
    </source>
</evidence>
<dbReference type="AlphaFoldDB" id="A0AAD7A8M1"/>
<dbReference type="InterPro" id="IPR001128">
    <property type="entry name" value="Cyt_P450"/>
</dbReference>
<dbReference type="SUPFAM" id="SSF48264">
    <property type="entry name" value="Cytochrome P450"/>
    <property type="match status" value="1"/>
</dbReference>
<dbReference type="GO" id="GO:0016705">
    <property type="term" value="F:oxidoreductase activity, acting on paired donors, with incorporation or reduction of molecular oxygen"/>
    <property type="evidence" value="ECO:0007669"/>
    <property type="project" value="InterPro"/>
</dbReference>
<evidence type="ECO:0000256" key="5">
    <source>
        <dbReference type="ARBA" id="ARBA00023004"/>
    </source>
</evidence>
<dbReference type="Pfam" id="PF00067">
    <property type="entry name" value="p450"/>
    <property type="match status" value="1"/>
</dbReference>
<dbReference type="PANTHER" id="PTHR46206">
    <property type="entry name" value="CYTOCHROME P450"/>
    <property type="match status" value="1"/>
</dbReference>
<evidence type="ECO:0000313" key="8">
    <source>
        <dbReference type="Proteomes" id="UP001218218"/>
    </source>
</evidence>
<evidence type="ECO:0008006" key="9">
    <source>
        <dbReference type="Google" id="ProtNLM"/>
    </source>
</evidence>
<evidence type="ECO:0000256" key="2">
    <source>
        <dbReference type="ARBA" id="ARBA00010617"/>
    </source>
</evidence>
<dbReference type="GO" id="GO:0020037">
    <property type="term" value="F:heme binding"/>
    <property type="evidence" value="ECO:0007669"/>
    <property type="project" value="InterPro"/>
</dbReference>